<gene>
    <name evidence="3" type="ORF">COT89_01865</name>
</gene>
<dbReference type="PANTHER" id="PTHR34039">
    <property type="entry name" value="UPF0102 PROTEIN YRAN"/>
    <property type="match status" value="1"/>
</dbReference>
<dbReference type="PANTHER" id="PTHR34039:SF1">
    <property type="entry name" value="UPF0102 PROTEIN YRAN"/>
    <property type="match status" value="1"/>
</dbReference>
<dbReference type="HAMAP" id="MF_00048">
    <property type="entry name" value="UPF0102"/>
    <property type="match status" value="1"/>
</dbReference>
<dbReference type="CDD" id="cd20736">
    <property type="entry name" value="PoNe_Nuclease"/>
    <property type="match status" value="1"/>
</dbReference>
<evidence type="ECO:0000256" key="2">
    <source>
        <dbReference type="HAMAP-Rule" id="MF_00048"/>
    </source>
</evidence>
<evidence type="ECO:0000256" key="1">
    <source>
        <dbReference type="ARBA" id="ARBA00006738"/>
    </source>
</evidence>
<dbReference type="InterPro" id="IPR011335">
    <property type="entry name" value="Restrct_endonuc-II-like"/>
</dbReference>
<comment type="similarity">
    <text evidence="1 2">Belongs to the UPF0102 family.</text>
</comment>
<dbReference type="EMBL" id="PFAH01000007">
    <property type="protein sequence ID" value="PIR97977.1"/>
    <property type="molecule type" value="Genomic_DNA"/>
</dbReference>
<sequence length="119" mass="13776">MSKHIGLGRLGENIAVHYLEKEGHRIIERNYRKRYGELDVVALAPDKTLVFVEVKTVSGPEPRIAGEDQMTTSKLKKLRRMAEIYANNEKDLSNRSWRIDLITITTEGKEARVRHYKNI</sequence>
<dbReference type="Gene3D" id="3.40.1350.10">
    <property type="match status" value="1"/>
</dbReference>
<dbReference type="AlphaFoldDB" id="A0A2H0VFU3"/>
<name>A0A2H0VFU3_9BACT</name>
<protein>
    <recommendedName>
        <fullName evidence="2">UPF0102 protein COT89_01865</fullName>
    </recommendedName>
</protein>
<reference evidence="4" key="1">
    <citation type="submission" date="2017-09" db="EMBL/GenBank/DDBJ databases">
        <title>Depth-based differentiation of microbial function through sediment-hosted aquifers and enrichment of novel symbionts in the deep terrestrial subsurface.</title>
        <authorList>
            <person name="Probst A.J."/>
            <person name="Ladd B."/>
            <person name="Jarett J.K."/>
            <person name="Geller-Mcgrath D.E."/>
            <person name="Sieber C.M.K."/>
            <person name="Emerson J.B."/>
            <person name="Anantharaman K."/>
            <person name="Thomas B.C."/>
            <person name="Malmstrom R."/>
            <person name="Stieglmeier M."/>
            <person name="Klingl A."/>
            <person name="Woyke T."/>
            <person name="Ryan C.M."/>
            <person name="Banfield J.F."/>
        </authorList>
    </citation>
    <scope>NUCLEOTIDE SEQUENCE [LARGE SCALE GENOMIC DNA]</scope>
</reference>
<dbReference type="Pfam" id="PF02021">
    <property type="entry name" value="UPF0102"/>
    <property type="match status" value="1"/>
</dbReference>
<accession>A0A2H0VFU3</accession>
<dbReference type="SUPFAM" id="SSF52980">
    <property type="entry name" value="Restriction endonuclease-like"/>
    <property type="match status" value="1"/>
</dbReference>
<organism evidence="3 4">
    <name type="scientific">Candidatus Colwellbacteria bacterium CG10_big_fil_rev_8_21_14_0_10_42_22</name>
    <dbReference type="NCBI Taxonomy" id="1974540"/>
    <lineage>
        <taxon>Bacteria</taxon>
        <taxon>Candidatus Colwelliibacteriota</taxon>
    </lineage>
</organism>
<dbReference type="Proteomes" id="UP000231466">
    <property type="component" value="Unassembled WGS sequence"/>
</dbReference>
<dbReference type="InterPro" id="IPR011856">
    <property type="entry name" value="tRNA_endonuc-like_dom_sf"/>
</dbReference>
<proteinExistence type="inferred from homology"/>
<evidence type="ECO:0000313" key="3">
    <source>
        <dbReference type="EMBL" id="PIR97977.1"/>
    </source>
</evidence>
<dbReference type="GO" id="GO:0003676">
    <property type="term" value="F:nucleic acid binding"/>
    <property type="evidence" value="ECO:0007669"/>
    <property type="project" value="InterPro"/>
</dbReference>
<dbReference type="InterPro" id="IPR003509">
    <property type="entry name" value="UPF0102_YraN-like"/>
</dbReference>
<comment type="caution">
    <text evidence="3">The sequence shown here is derived from an EMBL/GenBank/DDBJ whole genome shotgun (WGS) entry which is preliminary data.</text>
</comment>
<evidence type="ECO:0000313" key="4">
    <source>
        <dbReference type="Proteomes" id="UP000231466"/>
    </source>
</evidence>